<proteinExistence type="predicted"/>
<evidence type="ECO:0000256" key="1">
    <source>
        <dbReference type="SAM" id="SignalP"/>
    </source>
</evidence>
<organism evidence="2 3">
    <name type="scientific">Sphingomonas leidyi</name>
    <dbReference type="NCBI Taxonomy" id="68569"/>
    <lineage>
        <taxon>Bacteria</taxon>
        <taxon>Pseudomonadati</taxon>
        <taxon>Pseudomonadota</taxon>
        <taxon>Alphaproteobacteria</taxon>
        <taxon>Sphingomonadales</taxon>
        <taxon>Sphingomonadaceae</taxon>
        <taxon>Sphingomonas</taxon>
    </lineage>
</organism>
<accession>A0A7X5ZXK0</accession>
<keyword evidence="3" id="KW-1185">Reference proteome</keyword>
<dbReference type="EMBL" id="JAASQV010000004">
    <property type="protein sequence ID" value="NIJ66613.1"/>
    <property type="molecule type" value="Genomic_DNA"/>
</dbReference>
<feature type="chain" id="PRO_5031535962" description="Lipoprotein" evidence="1">
    <location>
        <begin position="34"/>
        <end position="166"/>
    </location>
</feature>
<evidence type="ECO:0000313" key="3">
    <source>
        <dbReference type="Proteomes" id="UP000564677"/>
    </source>
</evidence>
<protein>
    <recommendedName>
        <fullName evidence="4">Lipoprotein</fullName>
    </recommendedName>
</protein>
<gene>
    <name evidence="2" type="ORF">FHR20_003589</name>
</gene>
<keyword evidence="1" id="KW-0732">Signal</keyword>
<dbReference type="RefSeq" id="WP_167300952.1">
    <property type="nucleotide sequence ID" value="NZ_JAASQV010000004.1"/>
</dbReference>
<sequence>MTHNVGYVRAARRIATLSLLLPCLLGGCGQEDAASANAGAGSTAQPALQGFGGSLRPGLYKIVQTGDADEETERCITAETLAKGGYVAAKDVQPGWTVVRNRASGGVIDFEAHGPAKGRMSFKGSYTAAGFTLDAVLGFEHKGQPMTLENHQVGTFLSADCGEVAE</sequence>
<dbReference type="AlphaFoldDB" id="A0A7X5ZXK0"/>
<reference evidence="2 3" key="1">
    <citation type="submission" date="2020-03" db="EMBL/GenBank/DDBJ databases">
        <title>Genomic Encyclopedia of Type Strains, Phase IV (KMG-IV): sequencing the most valuable type-strain genomes for metagenomic binning, comparative biology and taxonomic classification.</title>
        <authorList>
            <person name="Goeker M."/>
        </authorList>
    </citation>
    <scope>NUCLEOTIDE SEQUENCE [LARGE SCALE GENOMIC DNA]</scope>
    <source>
        <strain evidence="2 3">DSM 4733</strain>
    </source>
</reference>
<evidence type="ECO:0000313" key="2">
    <source>
        <dbReference type="EMBL" id="NIJ66613.1"/>
    </source>
</evidence>
<dbReference type="Proteomes" id="UP000564677">
    <property type="component" value="Unassembled WGS sequence"/>
</dbReference>
<name>A0A7X5ZXK0_9SPHN</name>
<evidence type="ECO:0008006" key="4">
    <source>
        <dbReference type="Google" id="ProtNLM"/>
    </source>
</evidence>
<feature type="signal peptide" evidence="1">
    <location>
        <begin position="1"/>
        <end position="33"/>
    </location>
</feature>
<comment type="caution">
    <text evidence="2">The sequence shown here is derived from an EMBL/GenBank/DDBJ whole genome shotgun (WGS) entry which is preliminary data.</text>
</comment>